<keyword evidence="6 8" id="KW-0443">Lipid metabolism</keyword>
<dbReference type="EMBL" id="CP055901">
    <property type="protein sequence ID" value="QKX60482.1"/>
    <property type="molecule type" value="Genomic_DNA"/>
</dbReference>
<feature type="short sequence motif" description="DGA/G" evidence="8">
    <location>
        <begin position="664"/>
        <end position="666"/>
    </location>
</feature>
<dbReference type="Pfam" id="PF01734">
    <property type="entry name" value="Patatin"/>
    <property type="match status" value="1"/>
</dbReference>
<evidence type="ECO:0000313" key="11">
    <source>
        <dbReference type="EMBL" id="QKX60482.1"/>
    </source>
</evidence>
<dbReference type="InterPro" id="IPR017907">
    <property type="entry name" value="Znf_RING_CS"/>
</dbReference>
<reference evidence="12" key="1">
    <citation type="submission" date="2020-06" db="EMBL/GenBank/DDBJ databases">
        <title>A chromosome-scale genome assembly of Talaromyces rugulosus W13939.</title>
        <authorList>
            <person name="Wang B."/>
            <person name="Guo L."/>
            <person name="Ye K."/>
            <person name="Wang L."/>
        </authorList>
    </citation>
    <scope>NUCLEOTIDE SEQUENCE [LARGE SCALE GENOMIC DNA]</scope>
    <source>
        <strain evidence="12">W13939</strain>
    </source>
</reference>
<dbReference type="GO" id="GO:0019369">
    <property type="term" value="P:arachidonate metabolic process"/>
    <property type="evidence" value="ECO:0007669"/>
    <property type="project" value="TreeGrafter"/>
</dbReference>
<dbReference type="OrthoDB" id="194358at2759"/>
<keyword evidence="4" id="KW-0862">Zinc</keyword>
<keyword evidence="2 7" id="KW-0863">Zinc-finger</keyword>
<name>A0A7H8R2C4_TALRU</name>
<dbReference type="AlphaFoldDB" id="A0A7H8R2C4"/>
<dbReference type="GO" id="GO:0046486">
    <property type="term" value="P:glycerolipid metabolic process"/>
    <property type="evidence" value="ECO:0007669"/>
    <property type="project" value="UniProtKB-ARBA"/>
</dbReference>
<dbReference type="GO" id="GO:0016042">
    <property type="term" value="P:lipid catabolic process"/>
    <property type="evidence" value="ECO:0007669"/>
    <property type="project" value="UniProtKB-UniRule"/>
</dbReference>
<protein>
    <recommendedName>
        <fullName evidence="13">PNPLA domain-containing protein</fullName>
    </recommendedName>
</protein>
<dbReference type="PANTHER" id="PTHR24185:SF1">
    <property type="entry name" value="CALCIUM-INDEPENDENT PHOSPHOLIPASE A2-GAMMA"/>
    <property type="match status" value="1"/>
</dbReference>
<dbReference type="GO" id="GO:0008270">
    <property type="term" value="F:zinc ion binding"/>
    <property type="evidence" value="ECO:0007669"/>
    <property type="project" value="UniProtKB-KW"/>
</dbReference>
<dbReference type="PROSITE" id="PS00518">
    <property type="entry name" value="ZF_RING_1"/>
    <property type="match status" value="1"/>
</dbReference>
<dbReference type="KEGG" id="trg:TRUGW13939_07627"/>
<feature type="active site" description="Nucleophile" evidence="8">
    <location>
        <position position="511"/>
    </location>
</feature>
<feature type="short sequence motif" description="GXSXG" evidence="8">
    <location>
        <begin position="509"/>
        <end position="513"/>
    </location>
</feature>
<feature type="domain" description="RING-type" evidence="9">
    <location>
        <begin position="407"/>
        <end position="454"/>
    </location>
</feature>
<dbReference type="Proteomes" id="UP000509510">
    <property type="component" value="Chromosome IV"/>
</dbReference>
<dbReference type="InterPro" id="IPR016035">
    <property type="entry name" value="Acyl_Trfase/lysoPLipase"/>
</dbReference>
<dbReference type="InterPro" id="IPR002641">
    <property type="entry name" value="PNPLA_dom"/>
</dbReference>
<dbReference type="GO" id="GO:0016020">
    <property type="term" value="C:membrane"/>
    <property type="evidence" value="ECO:0007669"/>
    <property type="project" value="TreeGrafter"/>
</dbReference>
<evidence type="ECO:0000256" key="1">
    <source>
        <dbReference type="ARBA" id="ARBA00022723"/>
    </source>
</evidence>
<evidence type="ECO:0000256" key="5">
    <source>
        <dbReference type="ARBA" id="ARBA00022963"/>
    </source>
</evidence>
<evidence type="ECO:0000256" key="2">
    <source>
        <dbReference type="ARBA" id="ARBA00022771"/>
    </source>
</evidence>
<evidence type="ECO:0008006" key="13">
    <source>
        <dbReference type="Google" id="ProtNLM"/>
    </source>
</evidence>
<gene>
    <name evidence="11" type="ORF">TRUGW13939_07627</name>
</gene>
<dbReference type="PANTHER" id="PTHR24185">
    <property type="entry name" value="CALCIUM-INDEPENDENT PHOSPHOLIPASE A2-GAMMA"/>
    <property type="match status" value="1"/>
</dbReference>
<evidence type="ECO:0000256" key="8">
    <source>
        <dbReference type="PROSITE-ProRule" id="PRU01161"/>
    </source>
</evidence>
<organism evidence="11 12">
    <name type="scientific">Talaromyces rugulosus</name>
    <name type="common">Penicillium rugulosum</name>
    <dbReference type="NCBI Taxonomy" id="121627"/>
    <lineage>
        <taxon>Eukaryota</taxon>
        <taxon>Fungi</taxon>
        <taxon>Dikarya</taxon>
        <taxon>Ascomycota</taxon>
        <taxon>Pezizomycotina</taxon>
        <taxon>Eurotiomycetes</taxon>
        <taxon>Eurotiomycetidae</taxon>
        <taxon>Eurotiales</taxon>
        <taxon>Trichocomaceae</taxon>
        <taxon>Talaromyces</taxon>
        <taxon>Talaromyces sect. Islandici</taxon>
    </lineage>
</organism>
<dbReference type="Gene3D" id="3.40.1090.10">
    <property type="entry name" value="Cytosolic phospholipase A2 catalytic domain"/>
    <property type="match status" value="1"/>
</dbReference>
<evidence type="ECO:0000256" key="3">
    <source>
        <dbReference type="ARBA" id="ARBA00022801"/>
    </source>
</evidence>
<evidence type="ECO:0000259" key="9">
    <source>
        <dbReference type="PROSITE" id="PS50089"/>
    </source>
</evidence>
<feature type="domain" description="PNPLA" evidence="10">
    <location>
        <begin position="473"/>
        <end position="678"/>
    </location>
</feature>
<evidence type="ECO:0000313" key="12">
    <source>
        <dbReference type="Proteomes" id="UP000509510"/>
    </source>
</evidence>
<dbReference type="PROSITE" id="PS50089">
    <property type="entry name" value="ZF_RING_2"/>
    <property type="match status" value="1"/>
</dbReference>
<accession>A0A7H8R2C4</accession>
<keyword evidence="3 8" id="KW-0378">Hydrolase</keyword>
<keyword evidence="5 8" id="KW-0442">Lipid degradation</keyword>
<dbReference type="InterPro" id="IPR001841">
    <property type="entry name" value="Znf_RING"/>
</dbReference>
<evidence type="ECO:0000259" key="10">
    <source>
        <dbReference type="PROSITE" id="PS51635"/>
    </source>
</evidence>
<dbReference type="PROSITE" id="PS51635">
    <property type="entry name" value="PNPLA"/>
    <property type="match status" value="1"/>
</dbReference>
<dbReference type="RefSeq" id="XP_035346659.1">
    <property type="nucleotide sequence ID" value="XM_035490766.1"/>
</dbReference>
<evidence type="ECO:0000256" key="7">
    <source>
        <dbReference type="PROSITE-ProRule" id="PRU00175"/>
    </source>
</evidence>
<keyword evidence="12" id="KW-1185">Reference proteome</keyword>
<dbReference type="CDD" id="cd07199">
    <property type="entry name" value="Pat17_PNPLA8_PNPLA9_like"/>
    <property type="match status" value="1"/>
</dbReference>
<dbReference type="GeneID" id="55995118"/>
<keyword evidence="1" id="KW-0479">Metal-binding</keyword>
<evidence type="ECO:0000256" key="4">
    <source>
        <dbReference type="ARBA" id="ARBA00022833"/>
    </source>
</evidence>
<sequence length="818" mass="91278">MKLVTEDASWLRVIYKDGFWLQNTGRLSNLLQGLPNPDSQTPQLLHFVGQAAKDKAIRAVFPDSFQRRTSMSSLYDLRVVDSTASSCAPLLLADCNPFTAPVQDELSTESKNHLLEVKWPATSRHIVNVLLARLTFPFSDLICIFVEDFSDLREVAIQLIGWAKAAQSSSLPSSNRPNVILIWSESASTQQQIEDYISGPDWTEIGDMYTLLPPFYQNKSKNQGNMPLKNVLLSHLQEINERRNQNGTRLSCSHFAAFFRLALEHVAKTASDPFDFIAATRADNLLEGAFVGHIINFLRLSLALDVSYYDMASFIASAILMDAYPPNMHRFPPSEVFHSLYMPFCSQAASQVANGEDAVTIPTLIETHFCRLFGELATGDRTSAQVHSDNLSLRSRVWSLMRSNHTCLFCIRRKPEEHVLTCGHTICDQCARIYGQESKEADQRFVVSFCILCKVSARVVASLTPPTANLSILSIDGGGTRGVIPLEFLRAMQDLIETPLVDLFDLSGGTSSGLIMMGWNVHQCSHVFDKLARRVFHRSPWVSGQFWNFFTGLLRCIISDGVYDANTMAQTLMDILGSDRPMFGYTKGYSGKKVLITATDTENSSTLVFATYNGNAAVGRYEFVHHEDVTNEPLVWKIGQATSAAPGLYAPVEMDVPLKRTLQDGGLGGHNNPTLLCLLERRRLLSFHVSGYVLSLGTGKRMNRKDDHPNKTQRNDISQWLHNHAVFRMGRSLGRCVDGDQVASRLFDVKVSRFNIELCGPLRISDTAGMTALRKKAREGLTRSSQVFEETTNALVERLDPLSRQLSNRRIGPFETTG</sequence>
<dbReference type="GO" id="GO:0047499">
    <property type="term" value="F:calcium-independent phospholipase A2 activity"/>
    <property type="evidence" value="ECO:0007669"/>
    <property type="project" value="TreeGrafter"/>
</dbReference>
<feature type="active site" description="Proton acceptor" evidence="8">
    <location>
        <position position="664"/>
    </location>
</feature>
<evidence type="ECO:0000256" key="6">
    <source>
        <dbReference type="ARBA" id="ARBA00023098"/>
    </source>
</evidence>
<proteinExistence type="predicted"/>
<dbReference type="SUPFAM" id="SSF52151">
    <property type="entry name" value="FabD/lysophospholipase-like"/>
    <property type="match status" value="1"/>
</dbReference>
<feature type="short sequence motif" description="GXGXXG" evidence="8">
    <location>
        <begin position="477"/>
        <end position="482"/>
    </location>
</feature>